<dbReference type="GO" id="GO:0007234">
    <property type="term" value="P:osmosensory signaling via phosphorelay pathway"/>
    <property type="evidence" value="ECO:0007669"/>
    <property type="project" value="TreeGrafter"/>
</dbReference>
<gene>
    <name evidence="6" type="ORF">KARMA_0389</name>
</gene>
<keyword evidence="3" id="KW-0808">Transferase</keyword>
<evidence type="ECO:0000313" key="7">
    <source>
        <dbReference type="Proteomes" id="UP000184085"/>
    </source>
</evidence>
<dbReference type="CDD" id="cd00082">
    <property type="entry name" value="HisKA"/>
    <property type="match status" value="1"/>
</dbReference>
<accession>A0A1M4MZH8</accession>
<proteinExistence type="predicted"/>
<name>A0A1M4MZH8_9RHOB</name>
<reference evidence="7" key="1">
    <citation type="submission" date="2016-09" db="EMBL/GenBank/DDBJ databases">
        <authorList>
            <person name="Wibberg D."/>
        </authorList>
    </citation>
    <scope>NUCLEOTIDE SEQUENCE [LARGE SCALE GENOMIC DNA]</scope>
</reference>
<dbReference type="Gene3D" id="1.10.287.130">
    <property type="match status" value="1"/>
</dbReference>
<dbReference type="Pfam" id="PF00512">
    <property type="entry name" value="HisKA"/>
    <property type="match status" value="1"/>
</dbReference>
<dbReference type="InterPro" id="IPR036890">
    <property type="entry name" value="HATPase_C_sf"/>
</dbReference>
<dbReference type="InterPro" id="IPR036097">
    <property type="entry name" value="HisK_dim/P_sf"/>
</dbReference>
<dbReference type="SUPFAM" id="SSF55874">
    <property type="entry name" value="ATPase domain of HSP90 chaperone/DNA topoisomerase II/histidine kinase"/>
    <property type="match status" value="1"/>
</dbReference>
<evidence type="ECO:0000256" key="1">
    <source>
        <dbReference type="ARBA" id="ARBA00000085"/>
    </source>
</evidence>
<sequence length="350" mass="38876">MNYYVLENEDLDLWRVKKALSQLGLPEPKVFRSVGEFAAFDLSTVPERSIFLFDFYLGDGTGCDAARMLRDCGLPAARSGVVVLTGSLDGTMAIEVTQSNVDQLFFKSELNAENLELILRRAKEAQRQRAAAKLYQTRLRSMATMLAHDLRSPLVGIQIGSELIANEAVMSDMSRNLVEKIQHASNEALEIIAERLASVSSEKEVDLEADGQEVRLDEMAAQLEKIYAVQLKKRNAKINVRPSQPFVSSRDALQDVFMNVVGNALKHAIADPLQIDIWSEETPDFAIIYIRDNGQKSDPALIASYLDGTRRAEGHGLNYISDLMRVLGGNLTCDGDGESYLEYRIEAPVT</sequence>
<keyword evidence="7" id="KW-1185">Reference proteome</keyword>
<dbReference type="InterPro" id="IPR050351">
    <property type="entry name" value="BphY/WalK/GraS-like"/>
</dbReference>
<dbReference type="Gene3D" id="3.30.565.10">
    <property type="entry name" value="Histidine kinase-like ATPase, C-terminal domain"/>
    <property type="match status" value="1"/>
</dbReference>
<dbReference type="PROSITE" id="PS50109">
    <property type="entry name" value="HIS_KIN"/>
    <property type="match status" value="1"/>
</dbReference>
<feature type="domain" description="Histidine kinase" evidence="5">
    <location>
        <begin position="145"/>
        <end position="350"/>
    </location>
</feature>
<evidence type="ECO:0000256" key="3">
    <source>
        <dbReference type="ARBA" id="ARBA00022679"/>
    </source>
</evidence>
<dbReference type="GO" id="GO:0000156">
    <property type="term" value="F:phosphorelay response regulator activity"/>
    <property type="evidence" value="ECO:0007669"/>
    <property type="project" value="TreeGrafter"/>
</dbReference>
<dbReference type="InterPro" id="IPR005467">
    <property type="entry name" value="His_kinase_dom"/>
</dbReference>
<dbReference type="InterPro" id="IPR003594">
    <property type="entry name" value="HATPase_dom"/>
</dbReference>
<protein>
    <recommendedName>
        <fullName evidence="2">histidine kinase</fullName>
        <ecNumber evidence="2">2.7.13.3</ecNumber>
    </recommendedName>
</protein>
<dbReference type="InterPro" id="IPR003661">
    <property type="entry name" value="HisK_dim/P_dom"/>
</dbReference>
<dbReference type="GO" id="GO:0030295">
    <property type="term" value="F:protein kinase activator activity"/>
    <property type="evidence" value="ECO:0007669"/>
    <property type="project" value="TreeGrafter"/>
</dbReference>
<dbReference type="SUPFAM" id="SSF52172">
    <property type="entry name" value="CheY-like"/>
    <property type="match status" value="1"/>
</dbReference>
<dbReference type="EC" id="2.7.13.3" evidence="2"/>
<dbReference type="InterPro" id="IPR011006">
    <property type="entry name" value="CheY-like_superfamily"/>
</dbReference>
<keyword evidence="4" id="KW-0418">Kinase</keyword>
<dbReference type="Proteomes" id="UP000184085">
    <property type="component" value="Unassembled WGS sequence"/>
</dbReference>
<evidence type="ECO:0000259" key="5">
    <source>
        <dbReference type="PROSITE" id="PS50109"/>
    </source>
</evidence>
<dbReference type="Pfam" id="PF02518">
    <property type="entry name" value="HATPase_c"/>
    <property type="match status" value="1"/>
</dbReference>
<organism evidence="6 7">
    <name type="scientific">Donghicola eburneus</name>
    <dbReference type="NCBI Taxonomy" id="393278"/>
    <lineage>
        <taxon>Bacteria</taxon>
        <taxon>Pseudomonadati</taxon>
        <taxon>Pseudomonadota</taxon>
        <taxon>Alphaproteobacteria</taxon>
        <taxon>Rhodobacterales</taxon>
        <taxon>Roseobacteraceae</taxon>
        <taxon>Donghicola</taxon>
    </lineage>
</organism>
<dbReference type="GO" id="GO:0000155">
    <property type="term" value="F:phosphorelay sensor kinase activity"/>
    <property type="evidence" value="ECO:0007669"/>
    <property type="project" value="InterPro"/>
</dbReference>
<dbReference type="AlphaFoldDB" id="A0A1M4MZH8"/>
<dbReference type="EMBL" id="FMJB01000017">
    <property type="protein sequence ID" value="SCM66216.1"/>
    <property type="molecule type" value="Genomic_DNA"/>
</dbReference>
<comment type="catalytic activity">
    <reaction evidence="1">
        <text>ATP + protein L-histidine = ADP + protein N-phospho-L-histidine.</text>
        <dbReference type="EC" id="2.7.13.3"/>
    </reaction>
</comment>
<evidence type="ECO:0000256" key="2">
    <source>
        <dbReference type="ARBA" id="ARBA00012438"/>
    </source>
</evidence>
<dbReference type="PANTHER" id="PTHR42878:SF14">
    <property type="entry name" value="OSMOLARITY TWO-COMPONENT SYSTEM PROTEIN SSK1"/>
    <property type="match status" value="1"/>
</dbReference>
<dbReference type="RefSeq" id="WP_072703234.1">
    <property type="nucleotide sequence ID" value="NZ_FMJB01000017.1"/>
</dbReference>
<dbReference type="SUPFAM" id="SSF47384">
    <property type="entry name" value="Homodimeric domain of signal transducing histidine kinase"/>
    <property type="match status" value="1"/>
</dbReference>
<dbReference type="PANTHER" id="PTHR42878">
    <property type="entry name" value="TWO-COMPONENT HISTIDINE KINASE"/>
    <property type="match status" value="1"/>
</dbReference>
<dbReference type="SMART" id="SM00388">
    <property type="entry name" value="HisKA"/>
    <property type="match status" value="1"/>
</dbReference>
<evidence type="ECO:0000256" key="4">
    <source>
        <dbReference type="ARBA" id="ARBA00022777"/>
    </source>
</evidence>
<evidence type="ECO:0000313" key="6">
    <source>
        <dbReference type="EMBL" id="SCM66216.1"/>
    </source>
</evidence>